<feature type="region of interest" description="Disordered" evidence="1">
    <location>
        <begin position="75"/>
        <end position="107"/>
    </location>
</feature>
<sequence>MGTPKTALPRVYQTNSLGLASCSPIQHLLLPGLGGLQSPLTSASVISVAGSNLGAGGSGGIGLGHLDTTGLLTRRLTGQSPSSSATATGNSGTGESEEPCGPTENEIRSSFEDSAGIVNHEPGGTAIPLGRMVDSCASSNGVGGGGGFAELIDLSGLTSALSGLHLCLSVPACKAVILELLRCKSYARFDLILQHILIIL</sequence>
<dbReference type="PROSITE" id="PS51257">
    <property type="entry name" value="PROKAR_LIPOPROTEIN"/>
    <property type="match status" value="1"/>
</dbReference>
<organism evidence="2 3">
    <name type="scientific">Protopolystoma xenopodis</name>
    <dbReference type="NCBI Taxonomy" id="117903"/>
    <lineage>
        <taxon>Eukaryota</taxon>
        <taxon>Metazoa</taxon>
        <taxon>Spiralia</taxon>
        <taxon>Lophotrochozoa</taxon>
        <taxon>Platyhelminthes</taxon>
        <taxon>Monogenea</taxon>
        <taxon>Polyopisthocotylea</taxon>
        <taxon>Polystomatidea</taxon>
        <taxon>Polystomatidae</taxon>
        <taxon>Protopolystoma</taxon>
    </lineage>
</organism>
<dbReference type="EMBL" id="CAAALY010133231">
    <property type="protein sequence ID" value="VEL32346.1"/>
    <property type="molecule type" value="Genomic_DNA"/>
</dbReference>
<dbReference type="Proteomes" id="UP000784294">
    <property type="component" value="Unassembled WGS sequence"/>
</dbReference>
<evidence type="ECO:0000313" key="3">
    <source>
        <dbReference type="Proteomes" id="UP000784294"/>
    </source>
</evidence>
<evidence type="ECO:0000256" key="1">
    <source>
        <dbReference type="SAM" id="MobiDB-lite"/>
    </source>
</evidence>
<proteinExistence type="predicted"/>
<comment type="caution">
    <text evidence="2">The sequence shown here is derived from an EMBL/GenBank/DDBJ whole genome shotgun (WGS) entry which is preliminary data.</text>
</comment>
<feature type="compositionally biased region" description="Low complexity" evidence="1">
    <location>
        <begin position="75"/>
        <end position="94"/>
    </location>
</feature>
<protein>
    <submittedName>
        <fullName evidence="2">Uncharacterized protein</fullName>
    </submittedName>
</protein>
<accession>A0A3S5AZD3</accession>
<name>A0A3S5AZD3_9PLAT</name>
<evidence type="ECO:0000313" key="2">
    <source>
        <dbReference type="EMBL" id="VEL32346.1"/>
    </source>
</evidence>
<reference evidence="2" key="1">
    <citation type="submission" date="2018-11" db="EMBL/GenBank/DDBJ databases">
        <authorList>
            <consortium name="Pathogen Informatics"/>
        </authorList>
    </citation>
    <scope>NUCLEOTIDE SEQUENCE</scope>
</reference>
<keyword evidence="3" id="KW-1185">Reference proteome</keyword>
<dbReference type="AlphaFoldDB" id="A0A3S5AZD3"/>
<gene>
    <name evidence="2" type="ORF">PXEA_LOCUS25786</name>
</gene>